<dbReference type="EMBL" id="JH921244">
    <property type="protein sequence ID" value="ELR44413.1"/>
    <property type="molecule type" value="Genomic_DNA"/>
</dbReference>
<dbReference type="GO" id="GO:0004984">
    <property type="term" value="F:olfactory receptor activity"/>
    <property type="evidence" value="ECO:0007669"/>
    <property type="project" value="InterPro"/>
</dbReference>
<dbReference type="AlphaFoldDB" id="L8HKK5"/>
<organism evidence="10 11">
    <name type="scientific">Bos mutus</name>
    <name type="common">wild yak</name>
    <dbReference type="NCBI Taxonomy" id="72004"/>
    <lineage>
        <taxon>Eukaryota</taxon>
        <taxon>Metazoa</taxon>
        <taxon>Chordata</taxon>
        <taxon>Craniata</taxon>
        <taxon>Vertebrata</taxon>
        <taxon>Euteleostomi</taxon>
        <taxon>Mammalia</taxon>
        <taxon>Eutheria</taxon>
        <taxon>Laurasiatheria</taxon>
        <taxon>Artiodactyla</taxon>
        <taxon>Ruminantia</taxon>
        <taxon>Pecora</taxon>
        <taxon>Bovidae</taxon>
        <taxon>Bovinae</taxon>
        <taxon>Bos</taxon>
    </lineage>
</organism>
<evidence type="ECO:0000256" key="8">
    <source>
        <dbReference type="SAM" id="Phobius"/>
    </source>
</evidence>
<dbReference type="InterPro" id="IPR000725">
    <property type="entry name" value="Olfact_rcpt"/>
</dbReference>
<dbReference type="Gene3D" id="1.20.1070.10">
    <property type="entry name" value="Rhodopsin 7-helix transmembrane proteins"/>
    <property type="match status" value="1"/>
</dbReference>
<dbReference type="PANTHER" id="PTHR48018">
    <property type="entry name" value="OLFACTORY RECEPTOR"/>
    <property type="match status" value="1"/>
</dbReference>
<gene>
    <name evidence="10" type="ORF">M91_01429</name>
</gene>
<dbReference type="GO" id="GO:0016020">
    <property type="term" value="C:membrane"/>
    <property type="evidence" value="ECO:0007669"/>
    <property type="project" value="UniProtKB-SubCell"/>
</dbReference>
<dbReference type="Proteomes" id="UP000011080">
    <property type="component" value="Unassembled WGS sequence"/>
</dbReference>
<sequence>MARGNHTTVTEFVLMGFTDCPELQLPLFVVFLVIYLITMVGNLGMILLIRMDSRLHTPMYYFLSHLAFIDLCYSSSVGPKMLQNLLIKKKTISFSG</sequence>
<accession>L8HKK5</accession>
<keyword evidence="3 8" id="KW-1133">Transmembrane helix</keyword>
<protein>
    <recommendedName>
        <fullName evidence="9">G-protein coupled receptors family 1 profile domain-containing protein</fullName>
    </recommendedName>
</protein>
<evidence type="ECO:0000256" key="5">
    <source>
        <dbReference type="ARBA" id="ARBA00023136"/>
    </source>
</evidence>
<keyword evidence="5 8" id="KW-0472">Membrane</keyword>
<keyword evidence="4" id="KW-0297">G-protein coupled receptor</keyword>
<dbReference type="InterPro" id="IPR017452">
    <property type="entry name" value="GPCR_Rhodpsn_7TM"/>
</dbReference>
<comment type="subcellular location">
    <subcellularLocation>
        <location evidence="1">Membrane</location>
        <topology evidence="1">Multi-pass membrane protein</topology>
    </subcellularLocation>
</comment>
<evidence type="ECO:0000256" key="2">
    <source>
        <dbReference type="ARBA" id="ARBA00022692"/>
    </source>
</evidence>
<dbReference type="GO" id="GO:0004930">
    <property type="term" value="F:G protein-coupled receptor activity"/>
    <property type="evidence" value="ECO:0007669"/>
    <property type="project" value="UniProtKB-KW"/>
</dbReference>
<evidence type="ECO:0000313" key="11">
    <source>
        <dbReference type="Proteomes" id="UP000011080"/>
    </source>
</evidence>
<feature type="domain" description="G-protein coupled receptors family 1 profile" evidence="9">
    <location>
        <begin position="41"/>
        <end position="96"/>
    </location>
</feature>
<proteinExistence type="predicted"/>
<feature type="non-terminal residue" evidence="10">
    <location>
        <position position="96"/>
    </location>
</feature>
<keyword evidence="2 8" id="KW-0812">Transmembrane</keyword>
<evidence type="ECO:0000256" key="7">
    <source>
        <dbReference type="ARBA" id="ARBA00023224"/>
    </source>
</evidence>
<dbReference type="SUPFAM" id="SSF81321">
    <property type="entry name" value="Family A G protein-coupled receptor-like"/>
    <property type="match status" value="1"/>
</dbReference>
<evidence type="ECO:0000313" key="10">
    <source>
        <dbReference type="EMBL" id="ELR44413.1"/>
    </source>
</evidence>
<evidence type="ECO:0000256" key="3">
    <source>
        <dbReference type="ARBA" id="ARBA00022989"/>
    </source>
</evidence>
<evidence type="ECO:0000259" key="9">
    <source>
        <dbReference type="PROSITE" id="PS50262"/>
    </source>
</evidence>
<evidence type="ECO:0000256" key="1">
    <source>
        <dbReference type="ARBA" id="ARBA00004141"/>
    </source>
</evidence>
<dbReference type="Pfam" id="PF13853">
    <property type="entry name" value="7tm_4"/>
    <property type="match status" value="1"/>
</dbReference>
<dbReference type="PROSITE" id="PS50262">
    <property type="entry name" value="G_PROTEIN_RECEP_F1_2"/>
    <property type="match status" value="1"/>
</dbReference>
<reference evidence="10 11" key="1">
    <citation type="journal article" date="2012" name="Nat. Genet.">
        <title>The yak genome and adaptation to life at high altitude.</title>
        <authorList>
            <person name="Qiu Q."/>
            <person name="Zhang G."/>
            <person name="Ma T."/>
            <person name="Qian W."/>
            <person name="Wang J."/>
            <person name="Ye Z."/>
            <person name="Cao C."/>
            <person name="Hu Q."/>
            <person name="Kim J."/>
            <person name="Larkin D.M."/>
            <person name="Auvil L."/>
            <person name="Capitanu B."/>
            <person name="Ma J."/>
            <person name="Lewin H.A."/>
            <person name="Qian X."/>
            <person name="Lang Y."/>
            <person name="Zhou R."/>
            <person name="Wang L."/>
            <person name="Wang K."/>
            <person name="Xia J."/>
            <person name="Liao S."/>
            <person name="Pan S."/>
            <person name="Lu X."/>
            <person name="Hou H."/>
            <person name="Wang Y."/>
            <person name="Zang X."/>
            <person name="Yin Y."/>
            <person name="Ma H."/>
            <person name="Zhang J."/>
            <person name="Wang Z."/>
            <person name="Zhang Y."/>
            <person name="Zhang D."/>
            <person name="Yonezawa T."/>
            <person name="Hasegawa M."/>
            <person name="Zhong Y."/>
            <person name="Liu W."/>
            <person name="Zhang Y."/>
            <person name="Huang Z."/>
            <person name="Zhang S."/>
            <person name="Long R."/>
            <person name="Yang H."/>
            <person name="Wang J."/>
            <person name="Lenstra J.A."/>
            <person name="Cooper D.N."/>
            <person name="Wu Y."/>
            <person name="Wang J."/>
            <person name="Shi P."/>
            <person name="Wang J."/>
            <person name="Liu J."/>
        </authorList>
    </citation>
    <scope>NUCLEOTIDE SEQUENCE [LARGE SCALE GENOMIC DNA]</scope>
    <source>
        <strain evidence="11">yakQH1</strain>
    </source>
</reference>
<keyword evidence="6" id="KW-0675">Receptor</keyword>
<evidence type="ECO:0000256" key="4">
    <source>
        <dbReference type="ARBA" id="ARBA00023040"/>
    </source>
</evidence>
<evidence type="ECO:0000256" key="6">
    <source>
        <dbReference type="ARBA" id="ARBA00023170"/>
    </source>
</evidence>
<feature type="transmembrane region" description="Helical" evidence="8">
    <location>
        <begin position="25"/>
        <end position="49"/>
    </location>
</feature>
<name>L8HKK5_9CETA</name>
<keyword evidence="7" id="KW-0807">Transducer</keyword>